<feature type="domain" description="GNAT-like N-terminal" evidence="1">
    <location>
        <begin position="5"/>
        <end position="275"/>
    </location>
</feature>
<dbReference type="InterPro" id="IPR054340">
    <property type="entry name" value="GNAT-like_C_phage-like"/>
</dbReference>
<evidence type="ECO:0000259" key="1">
    <source>
        <dbReference type="Pfam" id="PF22555"/>
    </source>
</evidence>
<dbReference type="InterPro" id="IPR054341">
    <property type="entry name" value="GNAT-like_N"/>
</dbReference>
<evidence type="ECO:0000259" key="2">
    <source>
        <dbReference type="Pfam" id="PF22559"/>
    </source>
</evidence>
<dbReference type="AlphaFoldDB" id="A0AAU7QV36"/>
<dbReference type="Pfam" id="PF22555">
    <property type="entry name" value="DAM-like-phage1"/>
    <property type="match status" value="1"/>
</dbReference>
<dbReference type="RefSeq" id="WP_349876145.1">
    <property type="nucleotide sequence ID" value="NZ_CP157974.1"/>
</dbReference>
<dbReference type="Pfam" id="PF22559">
    <property type="entry name" value="GNAT-phage-like"/>
    <property type="match status" value="1"/>
</dbReference>
<reference evidence="3" key="1">
    <citation type="submission" date="2024-06" db="EMBL/GenBank/DDBJ databases">
        <title>Micromonospora sp. strain HUAS YX12 genome sequences.</title>
        <authorList>
            <person name="Mo P."/>
        </authorList>
    </citation>
    <scope>NUCLEOTIDE SEQUENCE</scope>
    <source>
        <strain evidence="3">HUAS YX12</strain>
    </source>
</reference>
<proteinExistence type="predicted"/>
<accession>A0AAU7QV36</accession>
<feature type="domain" description="GNAT-like C-terminal" evidence="2">
    <location>
        <begin position="283"/>
        <end position="446"/>
    </location>
</feature>
<sequence>MSGVFHGSIPADLRSIIYEHAESWPDTDLYVGCSGNFTIERTLHSRPGERRAIHGNDVQAYSSALGWWLAGRELDYRLKDEHAEELAWLEPYLATSTDTLATLMLGTRFLQYVGRQGVYYERMVRATVGQFPTMHAKTVAKLNALTLRLASYYCGDVRDYLRDVVPAEAPVAMFPPFFAGDYEAQFAGIDEFFDWPAPSYDLLDEDGKEEIIGAVLDRPHWILGLHIARDELRRWLRGVVQTSNRGMPIYVYASSGARRVVAPAQQVAPILLPKIGPGEDLGDRMAIHVLTGGQFSAVRSQFMSKTILPGSPLLACAVSVDRKLIGAFAYLPPKFDPSTAYLMSDFPVSWTRYRRLAKLIVMAAASREAQLLLQRSLSKRLTGWSTTAFTDRPNSAKYGRGIPGVKLQKRSEPAADGIHRYQLQYGGPLGDWTLQEALAEWKRRHGKDER</sequence>
<protein>
    <submittedName>
        <fullName evidence="3">Uncharacterized protein</fullName>
    </submittedName>
</protein>
<gene>
    <name evidence="3" type="ORF">ABIH81_18565</name>
</gene>
<evidence type="ECO:0000313" key="3">
    <source>
        <dbReference type="EMBL" id="XBT79665.1"/>
    </source>
</evidence>
<organism evidence="3">
    <name type="scientific">Micromonospora sp. HUAS YX12</name>
    <dbReference type="NCBI Taxonomy" id="3156396"/>
    <lineage>
        <taxon>Bacteria</taxon>
        <taxon>Bacillati</taxon>
        <taxon>Actinomycetota</taxon>
        <taxon>Actinomycetes</taxon>
        <taxon>Micromonosporales</taxon>
        <taxon>Micromonosporaceae</taxon>
        <taxon>Micromonospora</taxon>
    </lineage>
</organism>
<dbReference type="EMBL" id="CP157974">
    <property type="protein sequence ID" value="XBT79665.1"/>
    <property type="molecule type" value="Genomic_DNA"/>
</dbReference>
<name>A0AAU7QV36_9ACTN</name>